<accession>A0A502G3Q8</accession>
<gene>
    <name evidence="1" type="ORF">EAH76_03170</name>
</gene>
<keyword evidence="2" id="KW-1185">Reference proteome</keyword>
<dbReference type="SMART" id="SM00135">
    <property type="entry name" value="LY"/>
    <property type="match status" value="4"/>
</dbReference>
<protein>
    <submittedName>
        <fullName evidence="1">3-hydroxyacyl-CoA dehydrogenase</fullName>
    </submittedName>
</protein>
<dbReference type="InterPro" id="IPR000033">
    <property type="entry name" value="LDLR_classB_rpt"/>
</dbReference>
<dbReference type="InterPro" id="IPR050778">
    <property type="entry name" value="Cueball_EGF_LRP_Nidogen"/>
</dbReference>
<organism evidence="1 2">
    <name type="scientific">Sphingomonas glacialis</name>
    <dbReference type="NCBI Taxonomy" id="658225"/>
    <lineage>
        <taxon>Bacteria</taxon>
        <taxon>Pseudomonadati</taxon>
        <taxon>Pseudomonadota</taxon>
        <taxon>Alphaproteobacteria</taxon>
        <taxon>Sphingomonadales</taxon>
        <taxon>Sphingomonadaceae</taxon>
        <taxon>Sphingomonas</taxon>
    </lineage>
</organism>
<reference evidence="1 2" key="1">
    <citation type="journal article" date="2019" name="Environ. Microbiol.">
        <title>Species interactions and distinct microbial communities in high Arctic permafrost affected cryosols are associated with the CH4 and CO2 gas fluxes.</title>
        <authorList>
            <person name="Altshuler I."/>
            <person name="Hamel J."/>
            <person name="Turney S."/>
            <person name="Magnuson E."/>
            <person name="Levesque R."/>
            <person name="Greer C."/>
            <person name="Whyte L.G."/>
        </authorList>
    </citation>
    <scope>NUCLEOTIDE SEQUENCE [LARGE SCALE GENOMIC DNA]</scope>
    <source>
        <strain evidence="1 2">E6.1</strain>
    </source>
</reference>
<evidence type="ECO:0000313" key="1">
    <source>
        <dbReference type="EMBL" id="TPG56548.1"/>
    </source>
</evidence>
<dbReference type="EMBL" id="RCZC01000001">
    <property type="protein sequence ID" value="TPG56548.1"/>
    <property type="molecule type" value="Genomic_DNA"/>
</dbReference>
<dbReference type="AlphaFoldDB" id="A0A502G3Q8"/>
<name>A0A502G3Q8_9SPHN</name>
<sequence>MTSDRILLLNIGSPSRLLSIAPDGTDVKTLVADLGVAPDGISVDPVHGHIFWTYMGTSHDGEDFNVNDGSIERVDLDGTGHVTVIPTGKTFTPKQMQCDATNGYIYWCDREGMRVMRAGLDGSAQTVLVQTGSTDEDRRDRRRHCVGVAVDPAGGYLYWTQKGKPNGNEGRIMRAPLDLPEGADPAARADIEVMFDNLPEPIDLDWHAETSSLYWTDRGDPPRGNTLNRARIERDFTMDPEIVLSGLHEGIGLTIDRKGHRAFVSDLGGFVHAVSLTDPDESSIVFSGHGPFTGIAYLPS</sequence>
<dbReference type="RefSeq" id="WP_140848001.1">
    <property type="nucleotide sequence ID" value="NZ_RCZC01000001.1"/>
</dbReference>
<dbReference type="OrthoDB" id="111868at2"/>
<dbReference type="InterPro" id="IPR011042">
    <property type="entry name" value="6-blade_b-propeller_TolB-like"/>
</dbReference>
<evidence type="ECO:0000313" key="2">
    <source>
        <dbReference type="Proteomes" id="UP000319931"/>
    </source>
</evidence>
<dbReference type="Proteomes" id="UP000319931">
    <property type="component" value="Unassembled WGS sequence"/>
</dbReference>
<dbReference type="PANTHER" id="PTHR46513">
    <property type="entry name" value="VITELLOGENIN RECEPTOR-LIKE PROTEIN-RELATED-RELATED"/>
    <property type="match status" value="1"/>
</dbReference>
<comment type="caution">
    <text evidence="1">The sequence shown here is derived from an EMBL/GenBank/DDBJ whole genome shotgun (WGS) entry which is preliminary data.</text>
</comment>
<dbReference type="Gene3D" id="2.120.10.30">
    <property type="entry name" value="TolB, C-terminal domain"/>
    <property type="match status" value="2"/>
</dbReference>
<proteinExistence type="predicted"/>
<dbReference type="SUPFAM" id="SSF63825">
    <property type="entry name" value="YWTD domain"/>
    <property type="match status" value="1"/>
</dbReference>